<evidence type="ECO:0000313" key="2">
    <source>
        <dbReference type="Proteomes" id="UP000215509"/>
    </source>
</evidence>
<organism evidence="1 2">
    <name type="scientific">Paenibacillus rigui</name>
    <dbReference type="NCBI Taxonomy" id="554312"/>
    <lineage>
        <taxon>Bacteria</taxon>
        <taxon>Bacillati</taxon>
        <taxon>Bacillota</taxon>
        <taxon>Bacilli</taxon>
        <taxon>Bacillales</taxon>
        <taxon>Paenibacillaceae</taxon>
        <taxon>Paenibacillus</taxon>
    </lineage>
</organism>
<gene>
    <name evidence="1" type="ORF">CF651_30900</name>
</gene>
<dbReference type="RefSeq" id="WP_094018715.1">
    <property type="nucleotide sequence ID" value="NZ_NMQW01000074.1"/>
</dbReference>
<dbReference type="AlphaFoldDB" id="A0A229UGC3"/>
<comment type="caution">
    <text evidence="1">The sequence shown here is derived from an EMBL/GenBank/DDBJ whole genome shotgun (WGS) entry which is preliminary data.</text>
</comment>
<dbReference type="EMBL" id="NMQW01000074">
    <property type="protein sequence ID" value="OXM82457.1"/>
    <property type="molecule type" value="Genomic_DNA"/>
</dbReference>
<accession>A0A229UGC3</accession>
<evidence type="ECO:0000313" key="1">
    <source>
        <dbReference type="EMBL" id="OXM82457.1"/>
    </source>
</evidence>
<sequence length="202" mass="23546">MRRIEVFAIESATEDKEKGSISLNGTSLYVIKKGEKAYSTSDNESQSLVIESILFDGKEVNEISIFQQCTLVFKRILTYKIQELDLYLFGQAAQEYEPTITYAQARQLAEELAYENLNHFVPNNNSQLLSHRFEEAECCWFFFTNEDIIPTLPEEAWFSKSYSSYAISKKGEARSIYNYTNEKEKLKKYVHVLSNYFKLNRL</sequence>
<name>A0A229UGC3_9BACL</name>
<keyword evidence="2" id="KW-1185">Reference proteome</keyword>
<proteinExistence type="predicted"/>
<dbReference type="OrthoDB" id="5999649at2"/>
<dbReference type="Proteomes" id="UP000215509">
    <property type="component" value="Unassembled WGS sequence"/>
</dbReference>
<reference evidence="1 2" key="1">
    <citation type="submission" date="2017-07" db="EMBL/GenBank/DDBJ databases">
        <title>Genome sequencing and assembly of Paenibacillus rigui.</title>
        <authorList>
            <person name="Mayilraj S."/>
        </authorList>
    </citation>
    <scope>NUCLEOTIDE SEQUENCE [LARGE SCALE GENOMIC DNA]</scope>
    <source>
        <strain evidence="1 2">JCM 16352</strain>
    </source>
</reference>
<protein>
    <submittedName>
        <fullName evidence="1">Uncharacterized protein</fullName>
    </submittedName>
</protein>